<dbReference type="KEGG" id="sdyn:Mal52_11880"/>
<dbReference type="Proteomes" id="UP000319383">
    <property type="component" value="Chromosome"/>
</dbReference>
<gene>
    <name evidence="1" type="ORF">Mal52_11880</name>
</gene>
<organism evidence="1 2">
    <name type="scientific">Symmachiella dynata</name>
    <dbReference type="NCBI Taxonomy" id="2527995"/>
    <lineage>
        <taxon>Bacteria</taxon>
        <taxon>Pseudomonadati</taxon>
        <taxon>Planctomycetota</taxon>
        <taxon>Planctomycetia</taxon>
        <taxon>Planctomycetales</taxon>
        <taxon>Planctomycetaceae</taxon>
        <taxon>Symmachiella</taxon>
    </lineage>
</organism>
<dbReference type="AlphaFoldDB" id="A0A517ZJR7"/>
<evidence type="ECO:0000313" key="1">
    <source>
        <dbReference type="EMBL" id="QDU42721.1"/>
    </source>
</evidence>
<sequence length="184" mass="21803">MKRYHLVTNAPKLGWQSNVGFDRVGFERDGRTEFECWSEIDANDKRFPCYLIRHATTGEKRSARFEIKPQSNRTWRTRLRDFCLMRAPQTDLVFQQGQAEQFRLRRGPRLLFAGETLLTRNVEVPLLQVQQTFGWTRIAVRRSFAFHVRTCRPSALMIFSDDDDWTWIAITIAYFKWTRFADSG</sequence>
<proteinExistence type="predicted"/>
<name>A0A517ZJR7_9PLAN</name>
<dbReference type="RefSeq" id="WP_145374734.1">
    <property type="nucleotide sequence ID" value="NZ_CP036276.1"/>
</dbReference>
<keyword evidence="2" id="KW-1185">Reference proteome</keyword>
<dbReference type="EMBL" id="CP036276">
    <property type="protein sequence ID" value="QDU42721.1"/>
    <property type="molecule type" value="Genomic_DNA"/>
</dbReference>
<evidence type="ECO:0000313" key="2">
    <source>
        <dbReference type="Proteomes" id="UP000319383"/>
    </source>
</evidence>
<protein>
    <submittedName>
        <fullName evidence="1">Uncharacterized protein</fullName>
    </submittedName>
</protein>
<accession>A0A517ZJR7</accession>
<reference evidence="1 2" key="1">
    <citation type="submission" date="2019-02" db="EMBL/GenBank/DDBJ databases">
        <title>Deep-cultivation of Planctomycetes and their phenomic and genomic characterization uncovers novel biology.</title>
        <authorList>
            <person name="Wiegand S."/>
            <person name="Jogler M."/>
            <person name="Boedeker C."/>
            <person name="Pinto D."/>
            <person name="Vollmers J."/>
            <person name="Rivas-Marin E."/>
            <person name="Kohn T."/>
            <person name="Peeters S.H."/>
            <person name="Heuer A."/>
            <person name="Rast P."/>
            <person name="Oberbeckmann S."/>
            <person name="Bunk B."/>
            <person name="Jeske O."/>
            <person name="Meyerdierks A."/>
            <person name="Storesund J.E."/>
            <person name="Kallscheuer N."/>
            <person name="Luecker S."/>
            <person name="Lage O.M."/>
            <person name="Pohl T."/>
            <person name="Merkel B.J."/>
            <person name="Hornburger P."/>
            <person name="Mueller R.-W."/>
            <person name="Bruemmer F."/>
            <person name="Labrenz M."/>
            <person name="Spormann A.M."/>
            <person name="Op den Camp H."/>
            <person name="Overmann J."/>
            <person name="Amann R."/>
            <person name="Jetten M.S.M."/>
            <person name="Mascher T."/>
            <person name="Medema M.H."/>
            <person name="Devos D.P."/>
            <person name="Kaster A.-K."/>
            <person name="Ovreas L."/>
            <person name="Rohde M."/>
            <person name="Galperin M.Y."/>
            <person name="Jogler C."/>
        </authorList>
    </citation>
    <scope>NUCLEOTIDE SEQUENCE [LARGE SCALE GENOMIC DNA]</scope>
    <source>
        <strain evidence="1 2">Mal52</strain>
    </source>
</reference>